<evidence type="ECO:0000313" key="3">
    <source>
        <dbReference type="Proteomes" id="UP000215914"/>
    </source>
</evidence>
<feature type="region of interest" description="Disordered" evidence="1">
    <location>
        <begin position="1"/>
        <end position="53"/>
    </location>
</feature>
<dbReference type="AlphaFoldDB" id="A0A9K3HJ33"/>
<reference evidence="2" key="1">
    <citation type="journal article" date="2017" name="Nature">
        <title>The sunflower genome provides insights into oil metabolism, flowering and Asterid evolution.</title>
        <authorList>
            <person name="Badouin H."/>
            <person name="Gouzy J."/>
            <person name="Grassa C.J."/>
            <person name="Murat F."/>
            <person name="Staton S.E."/>
            <person name="Cottret L."/>
            <person name="Lelandais-Briere C."/>
            <person name="Owens G.L."/>
            <person name="Carrere S."/>
            <person name="Mayjonade B."/>
            <person name="Legrand L."/>
            <person name="Gill N."/>
            <person name="Kane N.C."/>
            <person name="Bowers J.E."/>
            <person name="Hubner S."/>
            <person name="Bellec A."/>
            <person name="Berard A."/>
            <person name="Berges H."/>
            <person name="Blanchet N."/>
            <person name="Boniface M.C."/>
            <person name="Brunel D."/>
            <person name="Catrice O."/>
            <person name="Chaidir N."/>
            <person name="Claudel C."/>
            <person name="Donnadieu C."/>
            <person name="Faraut T."/>
            <person name="Fievet G."/>
            <person name="Helmstetter N."/>
            <person name="King M."/>
            <person name="Knapp S.J."/>
            <person name="Lai Z."/>
            <person name="Le Paslier M.C."/>
            <person name="Lippi Y."/>
            <person name="Lorenzon L."/>
            <person name="Mandel J.R."/>
            <person name="Marage G."/>
            <person name="Marchand G."/>
            <person name="Marquand E."/>
            <person name="Bret-Mestries E."/>
            <person name="Morien E."/>
            <person name="Nambeesan S."/>
            <person name="Nguyen T."/>
            <person name="Pegot-Espagnet P."/>
            <person name="Pouilly N."/>
            <person name="Raftis F."/>
            <person name="Sallet E."/>
            <person name="Schiex T."/>
            <person name="Thomas J."/>
            <person name="Vandecasteele C."/>
            <person name="Vares D."/>
            <person name="Vear F."/>
            <person name="Vautrin S."/>
            <person name="Crespi M."/>
            <person name="Mangin B."/>
            <person name="Burke J.M."/>
            <person name="Salse J."/>
            <person name="Munos S."/>
            <person name="Vincourt P."/>
            <person name="Rieseberg L.H."/>
            <person name="Langlade N.B."/>
        </authorList>
    </citation>
    <scope>NUCLEOTIDE SEQUENCE</scope>
    <source>
        <tissue evidence="2">Leaves</tissue>
    </source>
</reference>
<evidence type="ECO:0000256" key="1">
    <source>
        <dbReference type="SAM" id="MobiDB-lite"/>
    </source>
</evidence>
<comment type="caution">
    <text evidence="2">The sequence shown here is derived from an EMBL/GenBank/DDBJ whole genome shotgun (WGS) entry which is preliminary data.</text>
</comment>
<evidence type="ECO:0000313" key="2">
    <source>
        <dbReference type="EMBL" id="KAF5779279.1"/>
    </source>
</evidence>
<dbReference type="EMBL" id="MNCJ02000327">
    <property type="protein sequence ID" value="KAF5779279.1"/>
    <property type="molecule type" value="Genomic_DNA"/>
</dbReference>
<gene>
    <name evidence="2" type="ORF">HanXRQr2_Chr12g0557511</name>
</gene>
<proteinExistence type="predicted"/>
<dbReference type="Gramene" id="mRNA:HanXRQr2_Chr12g0557511">
    <property type="protein sequence ID" value="CDS:HanXRQr2_Chr12g0557511.1"/>
    <property type="gene ID" value="HanXRQr2_Chr12g0557511"/>
</dbReference>
<organism evidence="2 3">
    <name type="scientific">Helianthus annuus</name>
    <name type="common">Common sunflower</name>
    <dbReference type="NCBI Taxonomy" id="4232"/>
    <lineage>
        <taxon>Eukaryota</taxon>
        <taxon>Viridiplantae</taxon>
        <taxon>Streptophyta</taxon>
        <taxon>Embryophyta</taxon>
        <taxon>Tracheophyta</taxon>
        <taxon>Spermatophyta</taxon>
        <taxon>Magnoliopsida</taxon>
        <taxon>eudicotyledons</taxon>
        <taxon>Gunneridae</taxon>
        <taxon>Pentapetalae</taxon>
        <taxon>asterids</taxon>
        <taxon>campanulids</taxon>
        <taxon>Asterales</taxon>
        <taxon>Asteraceae</taxon>
        <taxon>Asteroideae</taxon>
        <taxon>Heliantheae alliance</taxon>
        <taxon>Heliantheae</taxon>
        <taxon>Helianthus</taxon>
    </lineage>
</organism>
<feature type="compositionally biased region" description="Basic and acidic residues" evidence="1">
    <location>
        <begin position="1"/>
        <end position="15"/>
    </location>
</feature>
<keyword evidence="3" id="KW-1185">Reference proteome</keyword>
<accession>A0A9K3HJ33</accession>
<sequence length="78" mass="8915">MDRIGKKSQKTKEAAQKLARMMSHQLTTNDSDDDLLSDYNPPPTTSQSHGRTTSQIIRPIIMVCIYACMYHTDRQTDK</sequence>
<dbReference type="Proteomes" id="UP000215914">
    <property type="component" value="Unassembled WGS sequence"/>
</dbReference>
<name>A0A9K3HJ33_HELAN</name>
<reference evidence="2" key="2">
    <citation type="submission" date="2020-06" db="EMBL/GenBank/DDBJ databases">
        <title>Helianthus annuus Genome sequencing and assembly Release 2.</title>
        <authorList>
            <person name="Gouzy J."/>
            <person name="Langlade N."/>
            <person name="Munos S."/>
        </authorList>
    </citation>
    <scope>NUCLEOTIDE SEQUENCE</scope>
    <source>
        <tissue evidence="2">Leaves</tissue>
    </source>
</reference>
<protein>
    <submittedName>
        <fullName evidence="2">Uncharacterized protein</fullName>
    </submittedName>
</protein>